<dbReference type="Proteomes" id="UP001341281">
    <property type="component" value="Chromosome 10"/>
</dbReference>
<reference evidence="1 2" key="1">
    <citation type="submission" date="2024-02" db="EMBL/GenBank/DDBJ databases">
        <title>High-quality chromosome-scale genome assembly of Pensacola bahiagrass (Paspalum notatum Flugge var. saurae).</title>
        <authorList>
            <person name="Vega J.M."/>
            <person name="Podio M."/>
            <person name="Orjuela J."/>
            <person name="Siena L.A."/>
            <person name="Pessino S.C."/>
            <person name="Combes M.C."/>
            <person name="Mariac C."/>
            <person name="Albertini E."/>
            <person name="Pupilli F."/>
            <person name="Ortiz J.P.A."/>
            <person name="Leblanc O."/>
        </authorList>
    </citation>
    <scope>NUCLEOTIDE SEQUENCE [LARGE SCALE GENOMIC DNA]</scope>
    <source>
        <strain evidence="1">R1</strain>
        <tissue evidence="1">Leaf</tissue>
    </source>
</reference>
<gene>
    <name evidence="1" type="ORF">U9M48_044652</name>
</gene>
<proteinExistence type="predicted"/>
<name>A0AAQ3UW47_PASNO</name>
<dbReference type="EMBL" id="CP144754">
    <property type="protein sequence ID" value="WVZ99331.1"/>
    <property type="molecule type" value="Genomic_DNA"/>
</dbReference>
<sequence length="357" mass="38656">MASSSPITGTTVRNCKTGLLDGVVKSSRRYLEAKKQIRDNVTAAFRNTRATRSSPCSRTRGHCWHPPKIVLHLKPSAALAHVSGLAISGVRIVVAGGVRVAAASASVVAAVHVAAAGARLLEVEALLELRHHVGHGGPLRRGLRGALERDVRGLPHAVDIVVAAHARVHDALDVAPREALPSPVDDARRLRVAQDGRPPSDQLQQHDAEAVHVALRRRLHRRVCVAVGILWVDVSRCANECVCGYVSLVVAVESLGQAKIGDLGFQFGLDSDLGAILQEPIVDRAEASLTQNALEVIRDRLQLLVREPAVLKLQRALHACWRMAPRRLVLRLHGVDEAEDHCHCCNDHDQNYGNSND</sequence>
<accession>A0AAQ3UW47</accession>
<protein>
    <submittedName>
        <fullName evidence="1">Uncharacterized protein</fullName>
    </submittedName>
</protein>
<evidence type="ECO:0000313" key="1">
    <source>
        <dbReference type="EMBL" id="WVZ99331.1"/>
    </source>
</evidence>
<keyword evidence="2" id="KW-1185">Reference proteome</keyword>
<evidence type="ECO:0000313" key="2">
    <source>
        <dbReference type="Proteomes" id="UP001341281"/>
    </source>
</evidence>
<dbReference type="AlphaFoldDB" id="A0AAQ3UW47"/>
<organism evidence="1 2">
    <name type="scientific">Paspalum notatum var. saurae</name>
    <dbReference type="NCBI Taxonomy" id="547442"/>
    <lineage>
        <taxon>Eukaryota</taxon>
        <taxon>Viridiplantae</taxon>
        <taxon>Streptophyta</taxon>
        <taxon>Embryophyta</taxon>
        <taxon>Tracheophyta</taxon>
        <taxon>Spermatophyta</taxon>
        <taxon>Magnoliopsida</taxon>
        <taxon>Liliopsida</taxon>
        <taxon>Poales</taxon>
        <taxon>Poaceae</taxon>
        <taxon>PACMAD clade</taxon>
        <taxon>Panicoideae</taxon>
        <taxon>Andropogonodae</taxon>
        <taxon>Paspaleae</taxon>
        <taxon>Paspalinae</taxon>
        <taxon>Paspalum</taxon>
    </lineage>
</organism>